<dbReference type="InterPro" id="IPR010982">
    <property type="entry name" value="Lambda_DNA-bd_dom_sf"/>
</dbReference>
<dbReference type="PANTHER" id="PTHR46558:SF4">
    <property type="entry name" value="DNA-BIDING PHAGE PROTEIN"/>
    <property type="match status" value="1"/>
</dbReference>
<feature type="domain" description="HTH cro/C1-type" evidence="2">
    <location>
        <begin position="9"/>
        <end position="61"/>
    </location>
</feature>
<keyword evidence="4" id="KW-1185">Reference proteome</keyword>
<dbReference type="SUPFAM" id="SSF47413">
    <property type="entry name" value="lambda repressor-like DNA-binding domains"/>
    <property type="match status" value="1"/>
</dbReference>
<proteinExistence type="predicted"/>
<gene>
    <name evidence="3" type="ORF">H8698_11295</name>
</gene>
<evidence type="ECO:0000256" key="1">
    <source>
        <dbReference type="ARBA" id="ARBA00023125"/>
    </source>
</evidence>
<dbReference type="InterPro" id="IPR001387">
    <property type="entry name" value="Cro/C1-type_HTH"/>
</dbReference>
<comment type="caution">
    <text evidence="3">The sequence shown here is derived from an EMBL/GenBank/DDBJ whole genome shotgun (WGS) entry which is preliminary data.</text>
</comment>
<keyword evidence="1" id="KW-0238">DNA-binding</keyword>
<name>A0A926HZL2_9FIRM</name>
<dbReference type="EMBL" id="JACRSU010000004">
    <property type="protein sequence ID" value="MBC8541563.1"/>
    <property type="molecule type" value="Genomic_DNA"/>
</dbReference>
<dbReference type="PANTHER" id="PTHR46558">
    <property type="entry name" value="TRACRIPTIONAL REGULATORY PROTEIN-RELATED-RELATED"/>
    <property type="match status" value="1"/>
</dbReference>
<dbReference type="AlphaFoldDB" id="A0A926HZL2"/>
<organism evidence="3 4">
    <name type="scientific">Congzhengia minquanensis</name>
    <dbReference type="NCBI Taxonomy" id="2763657"/>
    <lineage>
        <taxon>Bacteria</taxon>
        <taxon>Bacillati</taxon>
        <taxon>Bacillota</taxon>
        <taxon>Clostridia</taxon>
        <taxon>Eubacteriales</taxon>
        <taxon>Oscillospiraceae</taxon>
        <taxon>Congzhengia</taxon>
    </lineage>
</organism>
<evidence type="ECO:0000313" key="4">
    <source>
        <dbReference type="Proteomes" id="UP000611762"/>
    </source>
</evidence>
<dbReference type="SMART" id="SM00530">
    <property type="entry name" value="HTH_XRE"/>
    <property type="match status" value="1"/>
</dbReference>
<dbReference type="GO" id="GO:0003677">
    <property type="term" value="F:DNA binding"/>
    <property type="evidence" value="ECO:0007669"/>
    <property type="project" value="UniProtKB-KW"/>
</dbReference>
<dbReference type="RefSeq" id="WP_249313580.1">
    <property type="nucleotide sequence ID" value="NZ_JACRSU010000004.1"/>
</dbReference>
<dbReference type="Pfam" id="PF01381">
    <property type="entry name" value="HTH_3"/>
    <property type="match status" value="1"/>
</dbReference>
<protein>
    <submittedName>
        <fullName evidence="3">Helix-turn-helix transcriptional regulator</fullName>
    </submittedName>
</protein>
<dbReference type="Gene3D" id="1.10.260.40">
    <property type="entry name" value="lambda repressor-like DNA-binding domains"/>
    <property type="match status" value="1"/>
</dbReference>
<dbReference type="Proteomes" id="UP000611762">
    <property type="component" value="Unassembled WGS sequence"/>
</dbReference>
<reference evidence="3" key="1">
    <citation type="submission" date="2020-08" db="EMBL/GenBank/DDBJ databases">
        <title>Genome public.</title>
        <authorList>
            <person name="Liu C."/>
            <person name="Sun Q."/>
        </authorList>
    </citation>
    <scope>NUCLEOTIDE SEQUENCE</scope>
    <source>
        <strain evidence="3">H8</strain>
    </source>
</reference>
<evidence type="ECO:0000259" key="2">
    <source>
        <dbReference type="PROSITE" id="PS50943"/>
    </source>
</evidence>
<evidence type="ECO:0000313" key="3">
    <source>
        <dbReference type="EMBL" id="MBC8541563.1"/>
    </source>
</evidence>
<sequence>MDFSQNLCNIMKVHGISKAKLARQLGVSPSTITNWLEGRCKPGIEKMREMCKFFQVTADYLLTGRTEPVDYSAETTHSLTPQSFSMAETGNGAKPQLTANEIYSIKEMVQKYEEDKK</sequence>
<accession>A0A926HZL2</accession>
<dbReference type="PROSITE" id="PS50943">
    <property type="entry name" value="HTH_CROC1"/>
    <property type="match status" value="1"/>
</dbReference>
<dbReference type="CDD" id="cd00093">
    <property type="entry name" value="HTH_XRE"/>
    <property type="match status" value="1"/>
</dbReference>